<dbReference type="GO" id="GO:0003700">
    <property type="term" value="F:DNA-binding transcription factor activity"/>
    <property type="evidence" value="ECO:0007669"/>
    <property type="project" value="TreeGrafter"/>
</dbReference>
<dbReference type="InterPro" id="IPR012318">
    <property type="entry name" value="HTH_CRP"/>
</dbReference>
<evidence type="ECO:0000313" key="6">
    <source>
        <dbReference type="Proteomes" id="UP000285023"/>
    </source>
</evidence>
<feature type="domain" description="HTH crp-type" evidence="4">
    <location>
        <begin position="158"/>
        <end position="223"/>
    </location>
</feature>
<dbReference type="EMBL" id="QXTF01000005">
    <property type="protein sequence ID" value="RIX26788.1"/>
    <property type="molecule type" value="Genomic_DNA"/>
</dbReference>
<evidence type="ECO:0000256" key="2">
    <source>
        <dbReference type="ARBA" id="ARBA00023125"/>
    </source>
</evidence>
<dbReference type="GO" id="GO:0003677">
    <property type="term" value="F:DNA binding"/>
    <property type="evidence" value="ECO:0007669"/>
    <property type="project" value="UniProtKB-KW"/>
</dbReference>
<accession>A0A418PY11</accession>
<keyword evidence="6" id="KW-1185">Reference proteome</keyword>
<reference evidence="5 6" key="1">
    <citation type="submission" date="2018-09" db="EMBL/GenBank/DDBJ databases">
        <title>Sphingomonas sp. DAC4.</title>
        <authorList>
            <person name="Seo T."/>
        </authorList>
    </citation>
    <scope>NUCLEOTIDE SEQUENCE [LARGE SCALE GENOMIC DNA]</scope>
    <source>
        <strain evidence="5 6">DAC4</strain>
    </source>
</reference>
<dbReference type="AlphaFoldDB" id="A0A418PY11"/>
<dbReference type="RefSeq" id="WP_119533805.1">
    <property type="nucleotide sequence ID" value="NZ_QXTF01000005.1"/>
</dbReference>
<evidence type="ECO:0000256" key="3">
    <source>
        <dbReference type="ARBA" id="ARBA00023163"/>
    </source>
</evidence>
<dbReference type="PANTHER" id="PTHR24567:SF74">
    <property type="entry name" value="HTH-TYPE TRANSCRIPTIONAL REGULATOR ARCR"/>
    <property type="match status" value="1"/>
</dbReference>
<dbReference type="InterPro" id="IPR036390">
    <property type="entry name" value="WH_DNA-bd_sf"/>
</dbReference>
<dbReference type="SMART" id="SM00419">
    <property type="entry name" value="HTH_CRP"/>
    <property type="match status" value="1"/>
</dbReference>
<dbReference type="Gene3D" id="2.60.120.10">
    <property type="entry name" value="Jelly Rolls"/>
    <property type="match status" value="1"/>
</dbReference>
<protein>
    <submittedName>
        <fullName evidence="5">Crp/Fnr family transcriptional regulator</fullName>
    </submittedName>
</protein>
<evidence type="ECO:0000313" key="5">
    <source>
        <dbReference type="EMBL" id="RIX26788.1"/>
    </source>
</evidence>
<comment type="caution">
    <text evidence="5">The sequence shown here is derived from an EMBL/GenBank/DDBJ whole genome shotgun (WGS) entry which is preliminary data.</text>
</comment>
<proteinExistence type="predicted"/>
<dbReference type="PROSITE" id="PS51063">
    <property type="entry name" value="HTH_CRP_2"/>
    <property type="match status" value="1"/>
</dbReference>
<keyword evidence="2" id="KW-0238">DNA-binding</keyword>
<dbReference type="InterPro" id="IPR050397">
    <property type="entry name" value="Env_Response_Regulators"/>
</dbReference>
<sequence>MSQVREAVPRAPSVEAGFAENRLLSTFPDELRHLLDGKARLIELETGATVLRRGVNVDSSIFPFGPAMISLVVEMEDGRSVEVASIGREGAVGGIVSCGNIPAFSRAEVMVPGPAIRIPMAVVEEAKSLSGHLRNLFCRYADYLLAQIMQTVACNSFHSIESRAARWLLTAQDRAGSRLALTQESLARLLGVQRTTVNAVARELQDEGLITTRRGIIEVHDREGLEQRSCECYDRVEKFFGSMVGPKGTGSSA</sequence>
<organism evidence="5 6">
    <name type="scientific">Sphingomonas edaphi</name>
    <dbReference type="NCBI Taxonomy" id="2315689"/>
    <lineage>
        <taxon>Bacteria</taxon>
        <taxon>Pseudomonadati</taxon>
        <taxon>Pseudomonadota</taxon>
        <taxon>Alphaproteobacteria</taxon>
        <taxon>Sphingomonadales</taxon>
        <taxon>Sphingomonadaceae</taxon>
        <taxon>Sphingomonas</taxon>
    </lineage>
</organism>
<evidence type="ECO:0000259" key="4">
    <source>
        <dbReference type="PROSITE" id="PS51063"/>
    </source>
</evidence>
<name>A0A418PY11_9SPHN</name>
<keyword evidence="3" id="KW-0804">Transcription</keyword>
<dbReference type="InterPro" id="IPR018490">
    <property type="entry name" value="cNMP-bd_dom_sf"/>
</dbReference>
<dbReference type="GO" id="GO:0005829">
    <property type="term" value="C:cytosol"/>
    <property type="evidence" value="ECO:0007669"/>
    <property type="project" value="TreeGrafter"/>
</dbReference>
<evidence type="ECO:0000256" key="1">
    <source>
        <dbReference type="ARBA" id="ARBA00023015"/>
    </source>
</evidence>
<dbReference type="Proteomes" id="UP000285023">
    <property type="component" value="Unassembled WGS sequence"/>
</dbReference>
<dbReference type="PANTHER" id="PTHR24567">
    <property type="entry name" value="CRP FAMILY TRANSCRIPTIONAL REGULATORY PROTEIN"/>
    <property type="match status" value="1"/>
</dbReference>
<dbReference type="SUPFAM" id="SSF51206">
    <property type="entry name" value="cAMP-binding domain-like"/>
    <property type="match status" value="1"/>
</dbReference>
<keyword evidence="1" id="KW-0805">Transcription regulation</keyword>
<dbReference type="OrthoDB" id="7506088at2"/>
<dbReference type="SUPFAM" id="SSF46785">
    <property type="entry name" value="Winged helix' DNA-binding domain"/>
    <property type="match status" value="1"/>
</dbReference>
<gene>
    <name evidence="5" type="ORF">D3M59_11385</name>
</gene>
<dbReference type="Pfam" id="PF13545">
    <property type="entry name" value="HTH_Crp_2"/>
    <property type="match status" value="1"/>
</dbReference>
<dbReference type="InterPro" id="IPR014710">
    <property type="entry name" value="RmlC-like_jellyroll"/>
</dbReference>